<dbReference type="Pfam" id="PF08139">
    <property type="entry name" value="LPAM_1"/>
    <property type="match status" value="1"/>
</dbReference>
<evidence type="ECO:0000256" key="2">
    <source>
        <dbReference type="ARBA" id="ARBA00022729"/>
    </source>
</evidence>
<name>M5IDF4_9BACT</name>
<comment type="caution">
    <text evidence="3">The sequence shown here is derived from an EMBL/GenBank/DDBJ whole genome shotgun (WGS) entry which is preliminary data.</text>
</comment>
<dbReference type="Proteomes" id="UP000011939">
    <property type="component" value="Unassembled WGS sequence"/>
</dbReference>
<dbReference type="EMBL" id="AMZQ01000014">
    <property type="protein sequence ID" value="EKU10347.1"/>
    <property type="molecule type" value="Genomic_DNA"/>
</dbReference>
<dbReference type="OrthoDB" id="6401829at2"/>
<proteinExistence type="predicted"/>
<dbReference type="STRING" id="1244083.CSUNSWCD_966"/>
<gene>
    <name evidence="3" type="ORF">CSUNSWCD_966</name>
</gene>
<keyword evidence="2" id="KW-0732">Signal</keyword>
<protein>
    <recommendedName>
        <fullName evidence="1">Type IV secretion system putative lipoprotein virB7</fullName>
    </recommendedName>
</protein>
<evidence type="ECO:0000256" key="1">
    <source>
        <dbReference type="ARBA" id="ARBA00017922"/>
    </source>
</evidence>
<dbReference type="PATRIC" id="fig|1244083.3.peg.2212"/>
<dbReference type="RefSeq" id="WP_009496407.1">
    <property type="nucleotide sequence ID" value="NZ_AMZQ01000014.1"/>
</dbReference>
<organism evidence="3 4">
    <name type="scientific">Campylobacter showae CSUNSWCD</name>
    <dbReference type="NCBI Taxonomy" id="1244083"/>
    <lineage>
        <taxon>Bacteria</taxon>
        <taxon>Pseudomonadati</taxon>
        <taxon>Campylobacterota</taxon>
        <taxon>Epsilonproteobacteria</taxon>
        <taxon>Campylobacterales</taxon>
        <taxon>Campylobacteraceae</taxon>
        <taxon>Campylobacter</taxon>
    </lineage>
</organism>
<dbReference type="eggNOG" id="ENOG50319PS">
    <property type="taxonomic scope" value="Bacteria"/>
</dbReference>
<dbReference type="InterPro" id="IPR012640">
    <property type="entry name" value="Membr_lipoprot_lipid_attach_CS"/>
</dbReference>
<accession>M5IDF4</accession>
<reference evidence="3 4" key="1">
    <citation type="journal article" date="2013" name="Genome Announc.">
        <title>Genome Sequence of Campylobacter showae UNSWCD, Isolated from a Patient with Crohn's Disease.</title>
        <authorList>
            <person name="Tay A.P."/>
            <person name="Kaakoush N.O."/>
            <person name="Deshpande N.P."/>
            <person name="Chen Z."/>
            <person name="Mitchell H."/>
            <person name="Wilkins M.R."/>
        </authorList>
    </citation>
    <scope>NUCLEOTIDE SEQUENCE [LARGE SCALE GENOMIC DNA]</scope>
    <source>
        <strain evidence="3 4">CSUNSWCD</strain>
    </source>
</reference>
<sequence length="132" mass="14383">MKKIIFGASAALLLAGCGSNVDLVKDGVMEFDKSITVGDAIDNYKACKSVKWSEFTSTDKREVVEARCTLKDEYKSKYDISVEGSIELTIQFNINKDGETFEFRYAGISADGKETPDLGAEALAAIYANDDS</sequence>
<evidence type="ECO:0000313" key="3">
    <source>
        <dbReference type="EMBL" id="EKU10347.1"/>
    </source>
</evidence>
<evidence type="ECO:0000313" key="4">
    <source>
        <dbReference type="Proteomes" id="UP000011939"/>
    </source>
</evidence>
<dbReference type="PROSITE" id="PS51257">
    <property type="entry name" value="PROKAR_LIPOPROTEIN"/>
    <property type="match status" value="1"/>
</dbReference>
<dbReference type="AlphaFoldDB" id="M5IDF4"/>